<dbReference type="InterPro" id="IPR023393">
    <property type="entry name" value="START-like_dom_sf"/>
</dbReference>
<keyword evidence="2" id="KW-1185">Reference proteome</keyword>
<dbReference type="RefSeq" id="WP_003081580.1">
    <property type="nucleotide sequence ID" value="NZ_AEUW02000001.1"/>
</dbReference>
<dbReference type="OrthoDB" id="9788177at2"/>
<dbReference type="eggNOG" id="ENOG5032RZW">
    <property type="taxonomic scope" value="Bacteria"/>
</dbReference>
<reference evidence="1 2" key="1">
    <citation type="journal article" date="2014" name="Int. J. Syst. Evol. Microbiol.">
        <title>Phylogenomics and the dynamic genome evolution of the genus Streptococcus.</title>
        <authorList>
            <consortium name="The Broad Institute Genome Sequencing Platform"/>
            <person name="Richards V.P."/>
            <person name="Palmer S.R."/>
            <person name="Pavinski Bitar P.D."/>
            <person name="Qin X."/>
            <person name="Weinstock G.M."/>
            <person name="Highlander S.K."/>
            <person name="Town C.D."/>
            <person name="Burne R.A."/>
            <person name="Stanhope M.J."/>
        </authorList>
    </citation>
    <scope>NUCLEOTIDE SEQUENCE [LARGE SCALE GENOMIC DNA]</scope>
    <source>
        <strain evidence="1 2">NCTC 11558</strain>
    </source>
</reference>
<dbReference type="STRING" id="764298.STRMA_1671"/>
<dbReference type="Gene3D" id="3.30.530.20">
    <property type="match status" value="1"/>
</dbReference>
<protein>
    <submittedName>
        <fullName evidence="1">Polyketide cyclase/dehydrase and lipid transport</fullName>
    </submittedName>
</protein>
<dbReference type="EMBL" id="AEUW02000001">
    <property type="protein sequence ID" value="EHJ52939.1"/>
    <property type="molecule type" value="Genomic_DNA"/>
</dbReference>
<dbReference type="AlphaFoldDB" id="G5JXP7"/>
<organism evidence="1 2">
    <name type="scientific">Streptococcus macacae NCTC 11558</name>
    <dbReference type="NCBI Taxonomy" id="764298"/>
    <lineage>
        <taxon>Bacteria</taxon>
        <taxon>Bacillati</taxon>
        <taxon>Bacillota</taxon>
        <taxon>Bacilli</taxon>
        <taxon>Lactobacillales</taxon>
        <taxon>Streptococcaceae</taxon>
        <taxon>Streptococcus</taxon>
    </lineage>
</organism>
<dbReference type="Proteomes" id="UP000003573">
    <property type="component" value="Unassembled WGS sequence"/>
</dbReference>
<name>G5JXP7_9STRE</name>
<dbReference type="SUPFAM" id="SSF55961">
    <property type="entry name" value="Bet v1-like"/>
    <property type="match status" value="1"/>
</dbReference>
<accession>G5JXP7</accession>
<sequence>MVKSNRKASFPYPVDKVWELVTDLSNQTWRSDLGRFEKIDDHHFIEYTKDGIQTDFKVTKADLHKLWELEFENKNIRGTWIGRFEAHENNTVLDFTEDVTVKKTFMKPLVWFYLRKQQRQYFRDLEKALQVK</sequence>
<dbReference type="InterPro" id="IPR019587">
    <property type="entry name" value="Polyketide_cyclase/dehydratase"/>
</dbReference>
<gene>
    <name evidence="1" type="ORF">STRMA_1671</name>
</gene>
<proteinExistence type="predicted"/>
<evidence type="ECO:0000313" key="1">
    <source>
        <dbReference type="EMBL" id="EHJ52939.1"/>
    </source>
</evidence>
<comment type="caution">
    <text evidence="1">The sequence shown here is derived from an EMBL/GenBank/DDBJ whole genome shotgun (WGS) entry which is preliminary data.</text>
</comment>
<dbReference type="Pfam" id="PF10604">
    <property type="entry name" value="Polyketide_cyc2"/>
    <property type="match status" value="1"/>
</dbReference>
<evidence type="ECO:0000313" key="2">
    <source>
        <dbReference type="Proteomes" id="UP000003573"/>
    </source>
</evidence>
<dbReference type="CDD" id="cd07812">
    <property type="entry name" value="SRPBCC"/>
    <property type="match status" value="1"/>
</dbReference>